<name>A0A089MSZ0_PAEBO</name>
<dbReference type="Pfam" id="PF08279">
    <property type="entry name" value="HTH_11"/>
    <property type="match status" value="1"/>
</dbReference>
<protein>
    <submittedName>
        <fullName evidence="4">Transcriptional regulator</fullName>
    </submittedName>
</protein>
<dbReference type="PANTHER" id="PTHR34580:SF1">
    <property type="entry name" value="PROTEIN PAFC"/>
    <property type="match status" value="1"/>
</dbReference>
<dbReference type="InterPro" id="IPR036390">
    <property type="entry name" value="WH_DNA-bd_sf"/>
</dbReference>
<keyword evidence="5" id="KW-1185">Reference proteome</keyword>
<accession>A0A089MSZ0</accession>
<dbReference type="PROSITE" id="PS52050">
    <property type="entry name" value="WYL"/>
    <property type="match status" value="1"/>
</dbReference>
<reference evidence="4" key="1">
    <citation type="submission" date="2014-08" db="EMBL/GenBank/DDBJ databases">
        <title>Comparative genomics of the Paenibacillus odorifer group.</title>
        <authorList>
            <person name="den Bakker H.C."/>
            <person name="Tsai Y.-C.Y.-C."/>
            <person name="Martin N."/>
            <person name="Korlach J."/>
            <person name="Wiedmann M."/>
        </authorList>
    </citation>
    <scope>NUCLEOTIDE SEQUENCE [LARGE SCALE GENOMIC DNA]</scope>
    <source>
        <strain evidence="4">DSM 13188</strain>
    </source>
</reference>
<dbReference type="InterPro" id="IPR057727">
    <property type="entry name" value="WCX_dom"/>
</dbReference>
<dbReference type="InterPro" id="IPR036388">
    <property type="entry name" value="WH-like_DNA-bd_sf"/>
</dbReference>
<organism evidence="4 5">
    <name type="scientific">Paenibacillus borealis</name>
    <dbReference type="NCBI Taxonomy" id="160799"/>
    <lineage>
        <taxon>Bacteria</taxon>
        <taxon>Bacillati</taxon>
        <taxon>Bacillota</taxon>
        <taxon>Bacilli</taxon>
        <taxon>Bacillales</taxon>
        <taxon>Paenibacillaceae</taxon>
        <taxon>Paenibacillus</taxon>
    </lineage>
</organism>
<dbReference type="OrthoDB" id="9815009at2"/>
<dbReference type="EMBL" id="CP009285">
    <property type="protein sequence ID" value="AIQ59579.1"/>
    <property type="molecule type" value="Genomic_DNA"/>
</dbReference>
<evidence type="ECO:0000256" key="1">
    <source>
        <dbReference type="ARBA" id="ARBA00023015"/>
    </source>
</evidence>
<dbReference type="Pfam" id="PF25583">
    <property type="entry name" value="WCX"/>
    <property type="match status" value="1"/>
</dbReference>
<keyword evidence="2" id="KW-0804">Transcription</keyword>
<dbReference type="SUPFAM" id="SSF46785">
    <property type="entry name" value="Winged helix' DNA-binding domain"/>
    <property type="match status" value="1"/>
</dbReference>
<proteinExistence type="predicted"/>
<dbReference type="HOGENOM" id="CLU_041141_5_0_9"/>
<keyword evidence="1" id="KW-0805">Transcription regulation</keyword>
<dbReference type="GO" id="GO:0003700">
    <property type="term" value="F:DNA-binding transcription factor activity"/>
    <property type="evidence" value="ECO:0007669"/>
    <property type="project" value="InterPro"/>
</dbReference>
<sequence>MRADRLLSILLLLQSRGKISSRELAQTLEVSERTIFRDMESLSISGIPVLAERGREGGWKLAEGYRTSLTGMNPKEIGALLLPADPAIMQALGIQEEFSSAVRKLQAAGARQPAAAFSFLNERIHIDGAGWHPSGETYPCLTALQEAIWEDRKVRICYLRGDDSTERLISPFGLVAKRGVWYTVAESDGEMRTYRVSRITSAEVTDEHFNRPLDFNLAQYWEASTTAFKSALPRYHAKLLVKDNIMKDLKQERYVSLLCQEHSSSPGWLSVEAEFNTPESACRIILSLSPGIRVTAPAELADNVVSTLREAAALYEDNVQNYS</sequence>
<dbReference type="Proteomes" id="UP000029518">
    <property type="component" value="Chromosome"/>
</dbReference>
<dbReference type="InterPro" id="IPR001034">
    <property type="entry name" value="DeoR_HTH"/>
</dbReference>
<dbReference type="KEGG" id="pbd:PBOR_23475"/>
<dbReference type="InterPro" id="IPR013196">
    <property type="entry name" value="HTH_11"/>
</dbReference>
<evidence type="ECO:0000256" key="2">
    <source>
        <dbReference type="ARBA" id="ARBA00023163"/>
    </source>
</evidence>
<dbReference type="AlphaFoldDB" id="A0A089MSZ0"/>
<dbReference type="PIRSF" id="PIRSF016838">
    <property type="entry name" value="PafC"/>
    <property type="match status" value="1"/>
</dbReference>
<dbReference type="Pfam" id="PF13280">
    <property type="entry name" value="WYL"/>
    <property type="match status" value="1"/>
</dbReference>
<evidence type="ECO:0000313" key="5">
    <source>
        <dbReference type="Proteomes" id="UP000029518"/>
    </source>
</evidence>
<dbReference type="PANTHER" id="PTHR34580">
    <property type="match status" value="1"/>
</dbReference>
<dbReference type="InterPro" id="IPR026881">
    <property type="entry name" value="WYL_dom"/>
</dbReference>
<dbReference type="InterPro" id="IPR028349">
    <property type="entry name" value="PafC-like"/>
</dbReference>
<evidence type="ECO:0000259" key="3">
    <source>
        <dbReference type="PROSITE" id="PS51000"/>
    </source>
</evidence>
<dbReference type="RefSeq" id="WP_042215582.1">
    <property type="nucleotide sequence ID" value="NZ_CP009285.1"/>
</dbReference>
<evidence type="ECO:0000313" key="4">
    <source>
        <dbReference type="EMBL" id="AIQ59579.1"/>
    </source>
</evidence>
<dbReference type="Gene3D" id="1.10.10.10">
    <property type="entry name" value="Winged helix-like DNA-binding domain superfamily/Winged helix DNA-binding domain"/>
    <property type="match status" value="1"/>
</dbReference>
<gene>
    <name evidence="4" type="ORF">PBOR_23475</name>
</gene>
<dbReference type="PROSITE" id="PS51000">
    <property type="entry name" value="HTH_DEOR_2"/>
    <property type="match status" value="1"/>
</dbReference>
<feature type="domain" description="HTH deoR-type" evidence="3">
    <location>
        <begin position="2"/>
        <end position="57"/>
    </location>
</feature>
<dbReference type="InterPro" id="IPR051534">
    <property type="entry name" value="CBASS_pafABC_assoc_protein"/>
</dbReference>